<evidence type="ECO:0000313" key="6">
    <source>
        <dbReference type="EMBL" id="PEH72872.1"/>
    </source>
</evidence>
<dbReference type="PANTHER" id="PTHR43046">
    <property type="entry name" value="GDP-MANNOSE MANNOSYL HYDROLASE"/>
    <property type="match status" value="1"/>
</dbReference>
<proteinExistence type="inferred from homology"/>
<evidence type="ECO:0000313" key="7">
    <source>
        <dbReference type="Proteomes" id="UP000219788"/>
    </source>
</evidence>
<name>A0A2A7U384_EDWTA</name>
<protein>
    <submittedName>
        <fullName evidence="6">NUDIX domain-containing protein</fullName>
    </submittedName>
</protein>
<gene>
    <name evidence="6" type="ORF">CRM76_13460</name>
</gene>
<dbReference type="SUPFAM" id="SSF55811">
    <property type="entry name" value="Nudix"/>
    <property type="match status" value="1"/>
</dbReference>
<dbReference type="GO" id="GO:0016787">
    <property type="term" value="F:hydrolase activity"/>
    <property type="evidence" value="ECO:0007669"/>
    <property type="project" value="UniProtKB-KW"/>
</dbReference>
<keyword evidence="3" id="KW-0460">Magnesium</keyword>
<reference evidence="7" key="1">
    <citation type="submission" date="2017-09" db="EMBL/GenBank/DDBJ databases">
        <title>FDA dAtabase for Regulatory Grade micrObial Sequences (FDA-ARGOS): Supporting development and validation of Infectious Disease Dx tests.</title>
        <authorList>
            <person name="Goldberg B."/>
            <person name="Campos J."/>
            <person name="Tallon L."/>
            <person name="Sadzewicz L."/>
            <person name="Ott S."/>
            <person name="Zhao X."/>
            <person name="Nagaraj S."/>
            <person name="Vavikolanu K."/>
            <person name="Aluvathingal J."/>
            <person name="Nadendla S."/>
            <person name="Geyer C."/>
            <person name="Sichtig H."/>
        </authorList>
    </citation>
    <scope>NUCLEOTIDE SEQUENCE [LARGE SCALE GENOMIC DNA]</scope>
    <source>
        <strain evidence="7">FDAARGOS_370</strain>
    </source>
</reference>
<evidence type="ECO:0000256" key="2">
    <source>
        <dbReference type="ARBA" id="ARBA00022801"/>
    </source>
</evidence>
<dbReference type="PRINTS" id="PR00502">
    <property type="entry name" value="NUDIXFAMILY"/>
</dbReference>
<feature type="domain" description="Nudix hydrolase" evidence="5">
    <location>
        <begin position="12"/>
        <end position="157"/>
    </location>
</feature>
<keyword evidence="2 4" id="KW-0378">Hydrolase</keyword>
<evidence type="ECO:0000256" key="4">
    <source>
        <dbReference type="RuleBase" id="RU003476"/>
    </source>
</evidence>
<dbReference type="InterPro" id="IPR015797">
    <property type="entry name" value="NUDIX_hydrolase-like_dom_sf"/>
</dbReference>
<dbReference type="InterPro" id="IPR000086">
    <property type="entry name" value="NUDIX_hydrolase_dom"/>
</dbReference>
<comment type="cofactor">
    <cofactor evidence="1">
        <name>Mg(2+)</name>
        <dbReference type="ChEBI" id="CHEBI:18420"/>
    </cofactor>
</comment>
<dbReference type="InterPro" id="IPR020084">
    <property type="entry name" value="NUDIX_hydrolase_CS"/>
</dbReference>
<dbReference type="EMBL" id="PDDV01000013">
    <property type="protein sequence ID" value="PEH72872.1"/>
    <property type="molecule type" value="Genomic_DNA"/>
</dbReference>
<dbReference type="Proteomes" id="UP000219788">
    <property type="component" value="Unassembled WGS sequence"/>
</dbReference>
<sequence>MPIHTPTAPAYTLRHAVRVILVDNQGAILLLSTRDASNPDFIPSWELPGGGVQGEESLTQTACREIWEETGIHLDPATLSTPLWRREVLYRYRGEYRRQLEQICLATITQSAPPIAPAGREPFEVEDHLAYRWWRVAELETTHATLYPKSLGKHIAALLSGQSVDEAIEIWP</sequence>
<dbReference type="RefSeq" id="WP_005285447.1">
    <property type="nucleotide sequence ID" value="NZ_AP028090.1"/>
</dbReference>
<dbReference type="PROSITE" id="PS51462">
    <property type="entry name" value="NUDIX"/>
    <property type="match status" value="1"/>
</dbReference>
<dbReference type="PANTHER" id="PTHR43046:SF12">
    <property type="entry name" value="GDP-MANNOSE MANNOSYL HYDROLASE"/>
    <property type="match status" value="1"/>
</dbReference>
<accession>A0A2A7U384</accession>
<dbReference type="Pfam" id="PF00293">
    <property type="entry name" value="NUDIX"/>
    <property type="match status" value="1"/>
</dbReference>
<dbReference type="AlphaFoldDB" id="A0A2A7U384"/>
<organism evidence="6 7">
    <name type="scientific">Edwardsiella tarda</name>
    <dbReference type="NCBI Taxonomy" id="636"/>
    <lineage>
        <taxon>Bacteria</taxon>
        <taxon>Pseudomonadati</taxon>
        <taxon>Pseudomonadota</taxon>
        <taxon>Gammaproteobacteria</taxon>
        <taxon>Enterobacterales</taxon>
        <taxon>Hafniaceae</taxon>
        <taxon>Edwardsiella</taxon>
    </lineage>
</organism>
<evidence type="ECO:0000259" key="5">
    <source>
        <dbReference type="PROSITE" id="PS51462"/>
    </source>
</evidence>
<dbReference type="InterPro" id="IPR020476">
    <property type="entry name" value="Nudix_hydrolase"/>
</dbReference>
<evidence type="ECO:0000256" key="3">
    <source>
        <dbReference type="ARBA" id="ARBA00022842"/>
    </source>
</evidence>
<comment type="similarity">
    <text evidence="4">Belongs to the Nudix hydrolase family.</text>
</comment>
<dbReference type="CDD" id="cd04685">
    <property type="entry name" value="NUDIX_Hydrolase"/>
    <property type="match status" value="1"/>
</dbReference>
<dbReference type="PROSITE" id="PS00893">
    <property type="entry name" value="NUDIX_BOX"/>
    <property type="match status" value="1"/>
</dbReference>
<comment type="caution">
    <text evidence="6">The sequence shown here is derived from an EMBL/GenBank/DDBJ whole genome shotgun (WGS) entry which is preliminary data.</text>
</comment>
<evidence type="ECO:0000256" key="1">
    <source>
        <dbReference type="ARBA" id="ARBA00001946"/>
    </source>
</evidence>
<dbReference type="OrthoDB" id="9761969at2"/>
<dbReference type="Gene3D" id="3.90.79.10">
    <property type="entry name" value="Nucleoside Triphosphate Pyrophosphohydrolase"/>
    <property type="match status" value="1"/>
</dbReference>